<evidence type="ECO:0000256" key="4">
    <source>
        <dbReference type="ARBA" id="ARBA00012483"/>
    </source>
</evidence>
<dbReference type="GO" id="GO:0061630">
    <property type="term" value="F:ubiquitin protein ligase activity"/>
    <property type="evidence" value="ECO:0007669"/>
    <property type="project" value="UniProtKB-EC"/>
</dbReference>
<evidence type="ECO:0000256" key="7">
    <source>
        <dbReference type="ARBA" id="ARBA00022771"/>
    </source>
</evidence>
<dbReference type="PROSITE" id="PS00518">
    <property type="entry name" value="ZF_RING_1"/>
    <property type="match status" value="1"/>
</dbReference>
<proteinExistence type="predicted"/>
<feature type="domain" description="RING-type" evidence="14">
    <location>
        <begin position="9"/>
        <end position="50"/>
    </location>
</feature>
<evidence type="ECO:0000256" key="6">
    <source>
        <dbReference type="ARBA" id="ARBA00022723"/>
    </source>
</evidence>
<dbReference type="InterPro" id="IPR013083">
    <property type="entry name" value="Znf_RING/FYVE/PHD"/>
</dbReference>
<evidence type="ECO:0000256" key="3">
    <source>
        <dbReference type="ARBA" id="ARBA00004906"/>
    </source>
</evidence>
<dbReference type="InterPro" id="IPR001841">
    <property type="entry name" value="Znf_RING"/>
</dbReference>
<keyword evidence="13" id="KW-1133">Transmembrane helix</keyword>
<evidence type="ECO:0000256" key="8">
    <source>
        <dbReference type="ARBA" id="ARBA00022786"/>
    </source>
</evidence>
<dbReference type="EMBL" id="MPUH01000232">
    <property type="protein sequence ID" value="OMJ85575.1"/>
    <property type="molecule type" value="Genomic_DNA"/>
</dbReference>
<protein>
    <recommendedName>
        <fullName evidence="4">RING-type E3 ubiquitin transferase</fullName>
        <ecNumber evidence="4">2.3.2.27</ecNumber>
    </recommendedName>
</protein>
<evidence type="ECO:0000256" key="11">
    <source>
        <dbReference type="PROSITE-ProRule" id="PRU00175"/>
    </source>
</evidence>
<dbReference type="GO" id="GO:0005783">
    <property type="term" value="C:endoplasmic reticulum"/>
    <property type="evidence" value="ECO:0007669"/>
    <property type="project" value="InterPro"/>
</dbReference>
<dbReference type="OrthoDB" id="10254945at2759"/>
<reference evidence="15 16" key="1">
    <citation type="submission" date="2016-11" db="EMBL/GenBank/DDBJ databases">
        <title>The macronuclear genome of Stentor coeruleus: a giant cell with tiny introns.</title>
        <authorList>
            <person name="Slabodnick M."/>
            <person name="Ruby J.G."/>
            <person name="Reiff S.B."/>
            <person name="Swart E.C."/>
            <person name="Gosai S."/>
            <person name="Prabakaran S."/>
            <person name="Witkowska E."/>
            <person name="Larue G.E."/>
            <person name="Fisher S."/>
            <person name="Freeman R.M."/>
            <person name="Gunawardena J."/>
            <person name="Chu W."/>
            <person name="Stover N.A."/>
            <person name="Gregory B.D."/>
            <person name="Nowacki M."/>
            <person name="Derisi J."/>
            <person name="Roy S.W."/>
            <person name="Marshall W.F."/>
            <person name="Sood P."/>
        </authorList>
    </citation>
    <scope>NUCLEOTIDE SEQUENCE [LARGE SCALE GENOMIC DNA]</scope>
    <source>
        <strain evidence="15">WM001</strain>
    </source>
</reference>
<dbReference type="PANTHER" id="PTHR12313">
    <property type="entry name" value="E3 UBIQUITIN-PROTEIN LIGASE RNF5-RELATED"/>
    <property type="match status" value="1"/>
</dbReference>
<dbReference type="EC" id="2.3.2.27" evidence="4"/>
<dbReference type="AlphaFoldDB" id="A0A1R2C9D2"/>
<dbReference type="InterPro" id="IPR045103">
    <property type="entry name" value="RNF5/RNF185-like"/>
</dbReference>
<evidence type="ECO:0000256" key="13">
    <source>
        <dbReference type="SAM" id="Phobius"/>
    </source>
</evidence>
<keyword evidence="16" id="KW-1185">Reference proteome</keyword>
<keyword evidence="13" id="KW-0812">Transmembrane</keyword>
<dbReference type="Gene3D" id="3.30.40.10">
    <property type="entry name" value="Zinc/RING finger domain, C3HC4 (zinc finger)"/>
    <property type="match status" value="1"/>
</dbReference>
<comment type="catalytic activity">
    <reaction evidence="1">
        <text>S-ubiquitinyl-[E2 ubiquitin-conjugating enzyme]-L-cysteine + [acceptor protein]-L-lysine = [E2 ubiquitin-conjugating enzyme]-L-cysteine + N(6)-ubiquitinyl-[acceptor protein]-L-lysine.</text>
        <dbReference type="EC" id="2.3.2.27"/>
    </reaction>
</comment>
<dbReference type="InterPro" id="IPR017907">
    <property type="entry name" value="Znf_RING_CS"/>
</dbReference>
<dbReference type="PROSITE" id="PS50089">
    <property type="entry name" value="ZF_RING_2"/>
    <property type="match status" value="1"/>
</dbReference>
<keyword evidence="6" id="KW-0479">Metal-binding</keyword>
<evidence type="ECO:0000256" key="2">
    <source>
        <dbReference type="ARBA" id="ARBA00004308"/>
    </source>
</evidence>
<keyword evidence="5" id="KW-0808">Transferase</keyword>
<dbReference type="Proteomes" id="UP000187209">
    <property type="component" value="Unassembled WGS sequence"/>
</dbReference>
<dbReference type="SUPFAM" id="SSF57850">
    <property type="entry name" value="RING/U-box"/>
    <property type="match status" value="1"/>
</dbReference>
<comment type="pathway">
    <text evidence="3">Protein modification; protein ubiquitination.</text>
</comment>
<feature type="transmembrane region" description="Helical" evidence="13">
    <location>
        <begin position="103"/>
        <end position="119"/>
    </location>
</feature>
<evidence type="ECO:0000256" key="5">
    <source>
        <dbReference type="ARBA" id="ARBA00022679"/>
    </source>
</evidence>
<evidence type="ECO:0000313" key="16">
    <source>
        <dbReference type="Proteomes" id="UP000187209"/>
    </source>
</evidence>
<gene>
    <name evidence="15" type="ORF">SteCoe_13050</name>
</gene>
<dbReference type="GO" id="GO:0006511">
    <property type="term" value="P:ubiquitin-dependent protein catabolic process"/>
    <property type="evidence" value="ECO:0007669"/>
    <property type="project" value="InterPro"/>
</dbReference>
<keyword evidence="8" id="KW-0833">Ubl conjugation pathway</keyword>
<keyword evidence="10 13" id="KW-0472">Membrane</keyword>
<dbReference type="GO" id="GO:0008270">
    <property type="term" value="F:zinc ion binding"/>
    <property type="evidence" value="ECO:0007669"/>
    <property type="project" value="UniProtKB-KW"/>
</dbReference>
<dbReference type="InterPro" id="IPR018957">
    <property type="entry name" value="Znf_C3HC4_RING-type"/>
</dbReference>
<dbReference type="GO" id="GO:0016567">
    <property type="term" value="P:protein ubiquitination"/>
    <property type="evidence" value="ECO:0007669"/>
    <property type="project" value="UniProtKB-UniPathway"/>
</dbReference>
<dbReference type="Pfam" id="PF00097">
    <property type="entry name" value="zf-C3HC4"/>
    <property type="match status" value="1"/>
</dbReference>
<dbReference type="SMART" id="SM00184">
    <property type="entry name" value="RING"/>
    <property type="match status" value="1"/>
</dbReference>
<feature type="transmembrane region" description="Helical" evidence="13">
    <location>
        <begin position="131"/>
        <end position="148"/>
    </location>
</feature>
<evidence type="ECO:0000259" key="14">
    <source>
        <dbReference type="PROSITE" id="PS50089"/>
    </source>
</evidence>
<comment type="caution">
    <text evidence="15">The sequence shown here is derived from an EMBL/GenBank/DDBJ whole genome shotgun (WGS) entry which is preliminary data.</text>
</comment>
<sequence>MESNSSFQCRICLEDAKEPVVTQCGHLYCWCCMNKWLSQNNSTLQCPVCKAGISKEKLVPIYVKEDSPDPRASGGPRPRPAREQPQPNPEYSRFSNFTQSPQFTAGFGLFPGLFGFTFTTTMNHNDPRADTLSKIMLIIGMLILLSILF</sequence>
<feature type="region of interest" description="Disordered" evidence="12">
    <location>
        <begin position="65"/>
        <end position="95"/>
    </location>
</feature>
<organism evidence="15 16">
    <name type="scientific">Stentor coeruleus</name>
    <dbReference type="NCBI Taxonomy" id="5963"/>
    <lineage>
        <taxon>Eukaryota</taxon>
        <taxon>Sar</taxon>
        <taxon>Alveolata</taxon>
        <taxon>Ciliophora</taxon>
        <taxon>Postciliodesmatophora</taxon>
        <taxon>Heterotrichea</taxon>
        <taxon>Heterotrichida</taxon>
        <taxon>Stentoridae</taxon>
        <taxon>Stentor</taxon>
    </lineage>
</organism>
<dbReference type="UniPathway" id="UPA00143"/>
<evidence type="ECO:0000256" key="10">
    <source>
        <dbReference type="ARBA" id="ARBA00023136"/>
    </source>
</evidence>
<accession>A0A1R2C9D2</accession>
<keyword evidence="7 11" id="KW-0863">Zinc-finger</keyword>
<name>A0A1R2C9D2_9CILI</name>
<evidence type="ECO:0000256" key="1">
    <source>
        <dbReference type="ARBA" id="ARBA00000900"/>
    </source>
</evidence>
<evidence type="ECO:0000313" key="15">
    <source>
        <dbReference type="EMBL" id="OMJ85575.1"/>
    </source>
</evidence>
<evidence type="ECO:0000256" key="12">
    <source>
        <dbReference type="SAM" id="MobiDB-lite"/>
    </source>
</evidence>
<comment type="subcellular location">
    <subcellularLocation>
        <location evidence="2">Endomembrane system</location>
    </subcellularLocation>
</comment>
<evidence type="ECO:0000256" key="9">
    <source>
        <dbReference type="ARBA" id="ARBA00022833"/>
    </source>
</evidence>
<keyword evidence="9" id="KW-0862">Zinc</keyword>